<comment type="caution">
    <text evidence="1">The sequence shown here is derived from an EMBL/GenBank/DDBJ whole genome shotgun (WGS) entry which is preliminary data.</text>
</comment>
<protein>
    <recommendedName>
        <fullName evidence="3">Zinc-finger</fullName>
    </recommendedName>
</protein>
<evidence type="ECO:0008006" key="3">
    <source>
        <dbReference type="Google" id="ProtNLM"/>
    </source>
</evidence>
<dbReference type="Proteomes" id="UP001596512">
    <property type="component" value="Unassembled WGS sequence"/>
</dbReference>
<reference evidence="2" key="1">
    <citation type="journal article" date="2019" name="Int. J. Syst. Evol. Microbiol.">
        <title>The Global Catalogue of Microorganisms (GCM) 10K type strain sequencing project: providing services to taxonomists for standard genome sequencing and annotation.</title>
        <authorList>
            <consortium name="The Broad Institute Genomics Platform"/>
            <consortium name="The Broad Institute Genome Sequencing Center for Infectious Disease"/>
            <person name="Wu L."/>
            <person name="Ma J."/>
        </authorList>
    </citation>
    <scope>NUCLEOTIDE SEQUENCE [LARGE SCALE GENOMIC DNA]</scope>
    <source>
        <strain evidence="2">JCM 17695</strain>
    </source>
</reference>
<accession>A0ABW2TNI4</accession>
<dbReference type="EMBL" id="JBHTEY010000004">
    <property type="protein sequence ID" value="MFC7615352.1"/>
    <property type="molecule type" value="Genomic_DNA"/>
</dbReference>
<sequence length="101" mass="11565">MNTNPPTAYTSRRPPVTWLTCTDNRDHATKTMIGTTGIYEAACGAKVLPAASQDPPNPPCLACQRYITAWRHERALTQRFPHRTRHTKPTLLHRLFRRCPR</sequence>
<keyword evidence="2" id="KW-1185">Reference proteome</keyword>
<evidence type="ECO:0000313" key="1">
    <source>
        <dbReference type="EMBL" id="MFC7615352.1"/>
    </source>
</evidence>
<organism evidence="1 2">
    <name type="scientific">Actinokineospora soli</name>
    <dbReference type="NCBI Taxonomy" id="1048753"/>
    <lineage>
        <taxon>Bacteria</taxon>
        <taxon>Bacillati</taxon>
        <taxon>Actinomycetota</taxon>
        <taxon>Actinomycetes</taxon>
        <taxon>Pseudonocardiales</taxon>
        <taxon>Pseudonocardiaceae</taxon>
        <taxon>Actinokineospora</taxon>
    </lineage>
</organism>
<name>A0ABW2TNI4_9PSEU</name>
<evidence type="ECO:0000313" key="2">
    <source>
        <dbReference type="Proteomes" id="UP001596512"/>
    </source>
</evidence>
<gene>
    <name evidence="1" type="ORF">ACFQV2_19470</name>
</gene>
<proteinExistence type="predicted"/>